<keyword evidence="3" id="KW-1185">Reference proteome</keyword>
<dbReference type="InParanoid" id="A0A200Q242"/>
<evidence type="ECO:0000313" key="2">
    <source>
        <dbReference type="EMBL" id="OVA04495.1"/>
    </source>
</evidence>
<organism evidence="2 3">
    <name type="scientific">Macleaya cordata</name>
    <name type="common">Five-seeded plume-poppy</name>
    <name type="synonym">Bocconia cordata</name>
    <dbReference type="NCBI Taxonomy" id="56857"/>
    <lineage>
        <taxon>Eukaryota</taxon>
        <taxon>Viridiplantae</taxon>
        <taxon>Streptophyta</taxon>
        <taxon>Embryophyta</taxon>
        <taxon>Tracheophyta</taxon>
        <taxon>Spermatophyta</taxon>
        <taxon>Magnoliopsida</taxon>
        <taxon>Ranunculales</taxon>
        <taxon>Papaveraceae</taxon>
        <taxon>Papaveroideae</taxon>
        <taxon>Macleaya</taxon>
    </lineage>
</organism>
<dbReference type="GO" id="GO:0003964">
    <property type="term" value="F:RNA-directed DNA polymerase activity"/>
    <property type="evidence" value="ECO:0007669"/>
    <property type="project" value="UniProtKB-KW"/>
</dbReference>
<gene>
    <name evidence="2" type="ORF">BVC80_1717g74</name>
</gene>
<protein>
    <submittedName>
        <fullName evidence="2">Reverse transcriptase zinc-binding domain</fullName>
    </submittedName>
</protein>
<accession>A0A200Q242</accession>
<keyword evidence="2" id="KW-0695">RNA-directed DNA polymerase</keyword>
<dbReference type="InterPro" id="IPR026960">
    <property type="entry name" value="RVT-Znf"/>
</dbReference>
<proteinExistence type="predicted"/>
<dbReference type="Pfam" id="PF13966">
    <property type="entry name" value="zf-RVT"/>
    <property type="match status" value="1"/>
</dbReference>
<evidence type="ECO:0000259" key="1">
    <source>
        <dbReference type="Pfam" id="PF13966"/>
    </source>
</evidence>
<comment type="caution">
    <text evidence="2">The sequence shown here is derived from an EMBL/GenBank/DDBJ whole genome shotgun (WGS) entry which is preliminary data.</text>
</comment>
<evidence type="ECO:0000313" key="3">
    <source>
        <dbReference type="Proteomes" id="UP000195402"/>
    </source>
</evidence>
<dbReference type="OrthoDB" id="1937528at2759"/>
<keyword evidence="2" id="KW-0808">Transferase</keyword>
<dbReference type="Proteomes" id="UP000195402">
    <property type="component" value="Unassembled WGS sequence"/>
</dbReference>
<name>A0A200Q242_MACCD</name>
<keyword evidence="2" id="KW-0548">Nucleotidyltransferase</keyword>
<feature type="domain" description="Reverse transcriptase zinc-binding" evidence="1">
    <location>
        <begin position="214"/>
        <end position="299"/>
    </location>
</feature>
<dbReference type="PANTHER" id="PTHR33116:SF75">
    <property type="entry name" value="RIBONUCLEASE H PROTEIN"/>
    <property type="match status" value="1"/>
</dbReference>
<reference evidence="2 3" key="1">
    <citation type="journal article" date="2017" name="Mol. Plant">
        <title>The Genome of Medicinal Plant Macleaya cordata Provides New Insights into Benzylisoquinoline Alkaloids Metabolism.</title>
        <authorList>
            <person name="Liu X."/>
            <person name="Liu Y."/>
            <person name="Huang P."/>
            <person name="Ma Y."/>
            <person name="Qing Z."/>
            <person name="Tang Q."/>
            <person name="Cao H."/>
            <person name="Cheng P."/>
            <person name="Zheng Y."/>
            <person name="Yuan Z."/>
            <person name="Zhou Y."/>
            <person name="Liu J."/>
            <person name="Tang Z."/>
            <person name="Zhuo Y."/>
            <person name="Zhang Y."/>
            <person name="Yu L."/>
            <person name="Huang J."/>
            <person name="Yang P."/>
            <person name="Peng Q."/>
            <person name="Zhang J."/>
            <person name="Jiang W."/>
            <person name="Zhang Z."/>
            <person name="Lin K."/>
            <person name="Ro D.K."/>
            <person name="Chen X."/>
            <person name="Xiong X."/>
            <person name="Shang Y."/>
            <person name="Huang S."/>
            <person name="Zeng J."/>
        </authorList>
    </citation>
    <scope>NUCLEOTIDE SEQUENCE [LARGE SCALE GENOMIC DNA]</scope>
    <source>
        <strain evidence="3">cv. BLH2017</strain>
        <tissue evidence="2">Root</tissue>
    </source>
</reference>
<dbReference type="STRING" id="56857.A0A200Q242"/>
<sequence>MPVSVVKILEKKMRDFLWNDTTEKRRLHWVSWEGVCLPKALGGLNVKKLRTMNRALLAKWLWRFGDEKDALWRRIILEKYGESHWGWNPGQRVMPYGSGIWRGIANIGTDFRKWTSFSVGNGKSISFWEDHWCMDGALRTRFPTVFLMCDLKEECVAAFVRVENGCKGWDLHLRRSLNDWELEEVGELLMTISDCTVNEEVADQRRWDTTGKTYLVSAAYTKFAQNNGVTDFPASLVWRTETPSKVNFFVWATVLRKIPTMDSLKRREFYLPNRCEMCGCCEETASHLLLHCSVANEVWNFFLGAFSLRWCSPSSPAAMIHAWSGCKFSKEGKTLWSLIPHAIFWVLWKIRNDVIFNSKLYPFHVIVLKVKSTLYYWGKGLGILDQFWFQDFVFRWETVVQAL</sequence>
<dbReference type="EMBL" id="MVGT01003301">
    <property type="protein sequence ID" value="OVA04495.1"/>
    <property type="molecule type" value="Genomic_DNA"/>
</dbReference>
<dbReference type="PANTHER" id="PTHR33116">
    <property type="entry name" value="REVERSE TRANSCRIPTASE ZINC-BINDING DOMAIN-CONTAINING PROTEIN-RELATED-RELATED"/>
    <property type="match status" value="1"/>
</dbReference>
<dbReference type="AlphaFoldDB" id="A0A200Q242"/>
<dbReference type="OMA" id="LAKWIFL"/>